<dbReference type="GO" id="GO:0003676">
    <property type="term" value="F:nucleic acid binding"/>
    <property type="evidence" value="ECO:0007669"/>
    <property type="project" value="InterPro"/>
</dbReference>
<dbReference type="EMBL" id="JAFNEN010000102">
    <property type="protein sequence ID" value="KAG8194561.1"/>
    <property type="molecule type" value="Genomic_DNA"/>
</dbReference>
<proteinExistence type="predicted"/>
<comment type="caution">
    <text evidence="2">The sequence shown here is derived from an EMBL/GenBank/DDBJ whole genome shotgun (WGS) entry which is preliminary data.</text>
</comment>
<sequence length="823" mass="94789">MFCFCRIVRHVLSAKNINKRNGAYFLQSLPRNHIHKLYSTKENPENVLQDRGPLAELFRDIRSSEVIWRKNQHTIFKAFLKDCFKKSDISSSYAVKLLRVVCDDSVNFSSDMISYLLLEFNKYLDDNGIEITPTNKEQREALNCVLISRNYDIMPVVCTLLKINSTANYVKEIVDELVQHQKLIEAAYCIGALHLQHAYEIEKIVIPLLLNGKVLPVTACLRNHPDLQLKIAKELDALLGNTSPKESKRAKKALDAFIKYFKIPPEQCKHLFYIRGRSAINHLIKRRFQQSILQITFEDMIMSILNDNPELKEHLIFKLVQANDKDLALKMMKDLKMTNFDINSIPVSKEMVSIDDIDEGDEKDEENHLALPLNISDIKFVGSIQTFSDFLNDITKNYSMLGIDSEWKPHFGLTKDRLSLIQIAVHDKVYILDVIALSDCLSTDDWDKLNEDIFGNPNIVKLGCEMLADIQMIVNFNKGTTGKRIRFSHILDMVLFYEKLKKLYPETLEAEQQSDKSMGLSKLCETVLGKPLNKEERLCDWEKRPLSETQLEYAVLGKPLNKEERLCDWEKRPLSETQLEYAALDAYCLLQIYDKLKEMSLEHDMNFELQAKNSMVLTAAQCKPKKGLNELKKLSTERFRKRTPIQKFRVAVPSGLKQQGDQLQKLGADVIIFEDSVPLQDIVQIVEKEKRILFCSEELHEQAQNKLPPWMCFKSPTALDNYVAVSNLLQRFNIFIPSNTVSPCKVCNSKETLQLSPEQLNVLQSYAKNKTLTQKDDVEQQKLHETLTRMKELGIEVKFSSQNNSLVSETFHKHFCTTCGTVQ</sequence>
<evidence type="ECO:0000313" key="2">
    <source>
        <dbReference type="EMBL" id="KAG8194561.1"/>
    </source>
</evidence>
<accession>A0AAV6VFX0</accession>
<dbReference type="SUPFAM" id="SSF53098">
    <property type="entry name" value="Ribonuclease H-like"/>
    <property type="match status" value="2"/>
</dbReference>
<dbReference type="GO" id="GO:0008408">
    <property type="term" value="F:3'-5' exonuclease activity"/>
    <property type="evidence" value="ECO:0007669"/>
    <property type="project" value="InterPro"/>
</dbReference>
<dbReference type="PANTHER" id="PTHR47765">
    <property type="entry name" value="3'-5' EXONUCLEASE DOMAIN-CONTAINING PROTEIN"/>
    <property type="match status" value="1"/>
</dbReference>
<evidence type="ECO:0000259" key="1">
    <source>
        <dbReference type="Pfam" id="PF01612"/>
    </source>
</evidence>
<dbReference type="InterPro" id="IPR036397">
    <property type="entry name" value="RNaseH_sf"/>
</dbReference>
<feature type="domain" description="3'-5' exonuclease" evidence="1">
    <location>
        <begin position="395"/>
        <end position="555"/>
    </location>
</feature>
<dbReference type="InterPro" id="IPR012337">
    <property type="entry name" value="RNaseH-like_sf"/>
</dbReference>
<gene>
    <name evidence="2" type="ORF">JTE90_013304</name>
</gene>
<reference evidence="2 3" key="1">
    <citation type="journal article" date="2022" name="Nat. Ecol. Evol.">
        <title>A masculinizing supergene underlies an exaggerated male reproductive morph in a spider.</title>
        <authorList>
            <person name="Hendrickx F."/>
            <person name="De Corte Z."/>
            <person name="Sonet G."/>
            <person name="Van Belleghem S.M."/>
            <person name="Kostlbacher S."/>
            <person name="Vangestel C."/>
        </authorList>
    </citation>
    <scope>NUCLEOTIDE SEQUENCE [LARGE SCALE GENOMIC DNA]</scope>
    <source>
        <strain evidence="2">W744_W776</strain>
    </source>
</reference>
<dbReference type="InterPro" id="IPR002562">
    <property type="entry name" value="3'-5'_exonuclease_dom"/>
</dbReference>
<protein>
    <recommendedName>
        <fullName evidence="1">3'-5' exonuclease domain-containing protein</fullName>
    </recommendedName>
</protein>
<organism evidence="2 3">
    <name type="scientific">Oedothorax gibbosus</name>
    <dbReference type="NCBI Taxonomy" id="931172"/>
    <lineage>
        <taxon>Eukaryota</taxon>
        <taxon>Metazoa</taxon>
        <taxon>Ecdysozoa</taxon>
        <taxon>Arthropoda</taxon>
        <taxon>Chelicerata</taxon>
        <taxon>Arachnida</taxon>
        <taxon>Araneae</taxon>
        <taxon>Araneomorphae</taxon>
        <taxon>Entelegynae</taxon>
        <taxon>Araneoidea</taxon>
        <taxon>Linyphiidae</taxon>
        <taxon>Erigoninae</taxon>
        <taxon>Oedothorax</taxon>
    </lineage>
</organism>
<dbReference type="Proteomes" id="UP000827092">
    <property type="component" value="Unassembled WGS sequence"/>
</dbReference>
<dbReference type="GO" id="GO:0006139">
    <property type="term" value="P:nucleobase-containing compound metabolic process"/>
    <property type="evidence" value="ECO:0007669"/>
    <property type="project" value="InterPro"/>
</dbReference>
<dbReference type="PANTHER" id="PTHR47765:SF2">
    <property type="entry name" value="EXONUCLEASE MUT-7 HOMOLOG"/>
    <property type="match status" value="1"/>
</dbReference>
<evidence type="ECO:0000313" key="3">
    <source>
        <dbReference type="Proteomes" id="UP000827092"/>
    </source>
</evidence>
<dbReference type="Gene3D" id="3.30.420.10">
    <property type="entry name" value="Ribonuclease H-like superfamily/Ribonuclease H"/>
    <property type="match status" value="2"/>
</dbReference>
<dbReference type="AlphaFoldDB" id="A0AAV6VFX0"/>
<keyword evidence="3" id="KW-1185">Reference proteome</keyword>
<dbReference type="InterPro" id="IPR052408">
    <property type="entry name" value="Exonuclease_MUT-7-like"/>
</dbReference>
<name>A0AAV6VFX0_9ARAC</name>
<dbReference type="Pfam" id="PF01612">
    <property type="entry name" value="DNA_pol_A_exo1"/>
    <property type="match status" value="1"/>
</dbReference>